<dbReference type="SUPFAM" id="SSF103473">
    <property type="entry name" value="MFS general substrate transporter"/>
    <property type="match status" value="1"/>
</dbReference>
<dbReference type="PANTHER" id="PTHR23511:SF5">
    <property type="entry name" value="MAJOR FACILITATOR-TYPE TRANSPORTER HXNZ-RELATED"/>
    <property type="match status" value="1"/>
</dbReference>
<dbReference type="GO" id="GO:0022857">
    <property type="term" value="F:transmembrane transporter activity"/>
    <property type="evidence" value="ECO:0007669"/>
    <property type="project" value="InterPro"/>
</dbReference>
<feature type="transmembrane region" description="Helical" evidence="6">
    <location>
        <begin position="288"/>
        <end position="307"/>
    </location>
</feature>
<evidence type="ECO:0000256" key="6">
    <source>
        <dbReference type="SAM" id="Phobius"/>
    </source>
</evidence>
<protein>
    <submittedName>
        <fullName evidence="7">Uncharacterized protein</fullName>
    </submittedName>
</protein>
<reference evidence="7" key="1">
    <citation type="submission" date="2021-02" db="EMBL/GenBank/DDBJ databases">
        <authorList>
            <person name="Nieuwenhuis M."/>
            <person name="Van De Peppel L.J.J."/>
        </authorList>
    </citation>
    <scope>NUCLEOTIDE SEQUENCE</scope>
    <source>
        <strain evidence="7">D49</strain>
    </source>
</reference>
<evidence type="ECO:0000256" key="3">
    <source>
        <dbReference type="ARBA" id="ARBA00022692"/>
    </source>
</evidence>
<evidence type="ECO:0000313" key="7">
    <source>
        <dbReference type="EMBL" id="KAG5650335.1"/>
    </source>
</evidence>
<feature type="transmembrane region" description="Helical" evidence="6">
    <location>
        <begin position="192"/>
        <end position="215"/>
    </location>
</feature>
<dbReference type="Gene3D" id="1.20.1250.20">
    <property type="entry name" value="MFS general substrate transporter like domains"/>
    <property type="match status" value="1"/>
</dbReference>
<sequence>MFIMRFVIFDLQESSKYLIAKGRDEEALAVLHHIAKRNGKTISLTLDQFTSVEGGRPHTPKSTFRTIKDAFSSFSLSHVKPLFAGRKLAMNSSITILLWGLIGLAYPLFNSFLPLYLQNRFASSTGVSETFRNYTIISVLGIPGSLVACAVVDWTRGSQSKWSVGGRKLTMAVATALTGVFLFLFTTSKSDAAVLGFSCASGLTQNAMYGVLFAYTPEVFPAPHRGTGDAIASSFNRITGILAPVIKIATTSAAGVAVSGASANGYAARCVFTFGIILTASICSSSSIFVSASLFLLSAILMVLLPIEVSRMVPLGIFKTCA</sequence>
<dbReference type="InterPro" id="IPR036259">
    <property type="entry name" value="MFS_trans_sf"/>
</dbReference>
<feature type="transmembrane region" description="Helical" evidence="6">
    <location>
        <begin position="96"/>
        <end position="116"/>
    </location>
</feature>
<feature type="transmembrane region" description="Helical" evidence="6">
    <location>
        <begin position="136"/>
        <end position="157"/>
    </location>
</feature>
<name>A0A9P7GN30_9AGAR</name>
<evidence type="ECO:0000256" key="4">
    <source>
        <dbReference type="ARBA" id="ARBA00022989"/>
    </source>
</evidence>
<evidence type="ECO:0000313" key="8">
    <source>
        <dbReference type="Proteomes" id="UP000717328"/>
    </source>
</evidence>
<comment type="subcellular location">
    <subcellularLocation>
        <location evidence="1">Membrane</location>
        <topology evidence="1">Multi-pass membrane protein</topology>
    </subcellularLocation>
</comment>
<organism evidence="7 8">
    <name type="scientific">Sphagnurus paluster</name>
    <dbReference type="NCBI Taxonomy" id="117069"/>
    <lineage>
        <taxon>Eukaryota</taxon>
        <taxon>Fungi</taxon>
        <taxon>Dikarya</taxon>
        <taxon>Basidiomycota</taxon>
        <taxon>Agaricomycotina</taxon>
        <taxon>Agaricomycetes</taxon>
        <taxon>Agaricomycetidae</taxon>
        <taxon>Agaricales</taxon>
        <taxon>Tricholomatineae</taxon>
        <taxon>Lyophyllaceae</taxon>
        <taxon>Sphagnurus</taxon>
    </lineage>
</organism>
<feature type="transmembrane region" description="Helical" evidence="6">
    <location>
        <begin position="169"/>
        <end position="186"/>
    </location>
</feature>
<dbReference type="Proteomes" id="UP000717328">
    <property type="component" value="Unassembled WGS sequence"/>
</dbReference>
<comment type="caution">
    <text evidence="7">The sequence shown here is derived from an EMBL/GenBank/DDBJ whole genome shotgun (WGS) entry which is preliminary data.</text>
</comment>
<dbReference type="EMBL" id="JABCKI010000479">
    <property type="protein sequence ID" value="KAG5650335.1"/>
    <property type="molecule type" value="Genomic_DNA"/>
</dbReference>
<dbReference type="PANTHER" id="PTHR23511">
    <property type="entry name" value="SYNAPTIC VESICLE GLYCOPROTEIN 2"/>
    <property type="match status" value="1"/>
</dbReference>
<evidence type="ECO:0000256" key="1">
    <source>
        <dbReference type="ARBA" id="ARBA00004141"/>
    </source>
</evidence>
<keyword evidence="4 6" id="KW-1133">Transmembrane helix</keyword>
<feature type="transmembrane region" description="Helical" evidence="6">
    <location>
        <begin position="266"/>
        <end position="282"/>
    </location>
</feature>
<dbReference type="InterPro" id="IPR011701">
    <property type="entry name" value="MFS"/>
</dbReference>
<reference evidence="7" key="2">
    <citation type="submission" date="2021-10" db="EMBL/GenBank/DDBJ databases">
        <title>Phylogenomics reveals ancestral predisposition of the termite-cultivated fungus Termitomyces towards a domesticated lifestyle.</title>
        <authorList>
            <person name="Auxier B."/>
            <person name="Grum-Grzhimaylo A."/>
            <person name="Cardenas M.E."/>
            <person name="Lodge J.D."/>
            <person name="Laessoe T."/>
            <person name="Pedersen O."/>
            <person name="Smith M.E."/>
            <person name="Kuyper T.W."/>
            <person name="Franco-Molano E.A."/>
            <person name="Baroni T.J."/>
            <person name="Aanen D.K."/>
        </authorList>
    </citation>
    <scope>NUCLEOTIDE SEQUENCE</scope>
    <source>
        <strain evidence="7">D49</strain>
    </source>
</reference>
<keyword evidence="8" id="KW-1185">Reference proteome</keyword>
<keyword evidence="3 6" id="KW-0812">Transmembrane</keyword>
<dbReference type="AlphaFoldDB" id="A0A9P7GN30"/>
<evidence type="ECO:0000256" key="2">
    <source>
        <dbReference type="ARBA" id="ARBA00022448"/>
    </source>
</evidence>
<accession>A0A9P7GN30</accession>
<gene>
    <name evidence="7" type="ORF">H0H81_012569</name>
</gene>
<proteinExistence type="predicted"/>
<evidence type="ECO:0000256" key="5">
    <source>
        <dbReference type="ARBA" id="ARBA00023136"/>
    </source>
</evidence>
<dbReference type="GO" id="GO:0016020">
    <property type="term" value="C:membrane"/>
    <property type="evidence" value="ECO:0007669"/>
    <property type="project" value="UniProtKB-SubCell"/>
</dbReference>
<dbReference type="OrthoDB" id="3936150at2759"/>
<keyword evidence="5 6" id="KW-0472">Membrane</keyword>
<dbReference type="Pfam" id="PF07690">
    <property type="entry name" value="MFS_1"/>
    <property type="match status" value="1"/>
</dbReference>
<keyword evidence="2" id="KW-0813">Transport</keyword>